<dbReference type="AlphaFoldDB" id="A0A418VPC0"/>
<sequence length="149" mass="16911">MSSHFLHLFKSTVRVVTDTIQEVKDAGIADAQFMNMDDMAEIAEWPNVDLIGMAQFSITFDDHLIDMTCAFGVSPYQDRQLLRHITIMDRLVDKLKPMATHPVFHADTGDKLGWMKVTNGTTVRGMERTESRPLQFIVASFVTSLTYQL</sequence>
<dbReference type="EMBL" id="QYUL01000004">
    <property type="protein sequence ID" value="RJF78081.1"/>
    <property type="molecule type" value="Genomic_DNA"/>
</dbReference>
<organism evidence="1 2">
    <name type="scientific">Azospirillum cavernae</name>
    <dbReference type="NCBI Taxonomy" id="2320860"/>
    <lineage>
        <taxon>Bacteria</taxon>
        <taxon>Pseudomonadati</taxon>
        <taxon>Pseudomonadota</taxon>
        <taxon>Alphaproteobacteria</taxon>
        <taxon>Rhodospirillales</taxon>
        <taxon>Azospirillaceae</taxon>
        <taxon>Azospirillum</taxon>
    </lineage>
</organism>
<comment type="caution">
    <text evidence="1">The sequence shown here is derived from an EMBL/GenBank/DDBJ whole genome shotgun (WGS) entry which is preliminary data.</text>
</comment>
<accession>A0A418VPC0</accession>
<protein>
    <submittedName>
        <fullName evidence="1">Uncharacterized protein</fullName>
    </submittedName>
</protein>
<gene>
    <name evidence="1" type="ORF">D3877_23410</name>
</gene>
<dbReference type="OrthoDB" id="9951344at2"/>
<name>A0A418VPC0_9PROT</name>
<dbReference type="Proteomes" id="UP000283458">
    <property type="component" value="Unassembled WGS sequence"/>
</dbReference>
<evidence type="ECO:0000313" key="1">
    <source>
        <dbReference type="EMBL" id="RJF78081.1"/>
    </source>
</evidence>
<evidence type="ECO:0000313" key="2">
    <source>
        <dbReference type="Proteomes" id="UP000283458"/>
    </source>
</evidence>
<reference evidence="1 2" key="1">
    <citation type="submission" date="2018-09" db="EMBL/GenBank/DDBJ databases">
        <authorList>
            <person name="Zhu H."/>
        </authorList>
    </citation>
    <scope>NUCLEOTIDE SEQUENCE [LARGE SCALE GENOMIC DNA]</scope>
    <source>
        <strain evidence="1 2">K2W22B-5</strain>
    </source>
</reference>
<keyword evidence="2" id="KW-1185">Reference proteome</keyword>
<proteinExistence type="predicted"/>
<dbReference type="RefSeq" id="WP_119833223.1">
    <property type="nucleotide sequence ID" value="NZ_QYUL01000004.1"/>
</dbReference>